<dbReference type="InterPro" id="IPR001162">
    <property type="entry name" value="UvrC_RNase_H_dom"/>
</dbReference>
<dbReference type="Pfam" id="PF08459">
    <property type="entry name" value="UvrC_RNaseH_dom"/>
    <property type="match status" value="1"/>
</dbReference>
<dbReference type="Gene3D" id="3.40.1440.10">
    <property type="entry name" value="GIY-YIG endonuclease"/>
    <property type="match status" value="1"/>
</dbReference>
<evidence type="ECO:0000313" key="12">
    <source>
        <dbReference type="Proteomes" id="UP000266178"/>
    </source>
</evidence>
<dbReference type="SUPFAM" id="SSF46600">
    <property type="entry name" value="C-terminal UvrC-binding domain of UvrB"/>
    <property type="match status" value="1"/>
</dbReference>
<dbReference type="Pfam" id="PF01541">
    <property type="entry name" value="GIY-YIG"/>
    <property type="match status" value="1"/>
</dbReference>
<dbReference type="Gene3D" id="1.10.150.20">
    <property type="entry name" value="5' to 3' exonuclease, C-terminal subdomain"/>
    <property type="match status" value="1"/>
</dbReference>
<accession>A0A399F8E7</accession>
<dbReference type="NCBIfam" id="TIGR00194">
    <property type="entry name" value="uvrC"/>
    <property type="match status" value="1"/>
</dbReference>
<dbReference type="SUPFAM" id="SSF82771">
    <property type="entry name" value="GIY-YIG endonuclease"/>
    <property type="match status" value="1"/>
</dbReference>
<dbReference type="InterPro" id="IPR047296">
    <property type="entry name" value="GIY-YIG_UvrC_Cho"/>
</dbReference>
<feature type="domain" description="UvrC family homology region profile" evidence="10">
    <location>
        <begin position="246"/>
        <end position="470"/>
    </location>
</feature>
<proteinExistence type="inferred from homology"/>
<dbReference type="PANTHER" id="PTHR30562">
    <property type="entry name" value="UVRC/OXIDOREDUCTASE"/>
    <property type="match status" value="1"/>
</dbReference>
<dbReference type="InterPro" id="IPR010994">
    <property type="entry name" value="RuvA_2-like"/>
</dbReference>
<evidence type="ECO:0000313" key="11">
    <source>
        <dbReference type="EMBL" id="RIH92508.1"/>
    </source>
</evidence>
<keyword evidence="12" id="KW-1185">Reference proteome</keyword>
<feature type="domain" description="UVR" evidence="8">
    <location>
        <begin position="194"/>
        <end position="229"/>
    </location>
</feature>
<gene>
    <name evidence="7 11" type="primary">uvrC</name>
    <name evidence="11" type="ORF">Mgrana_01540</name>
</gene>
<comment type="similarity">
    <text evidence="7">Belongs to the UvrC family.</text>
</comment>
<dbReference type="GO" id="GO:0006289">
    <property type="term" value="P:nucleotide-excision repair"/>
    <property type="evidence" value="ECO:0007669"/>
    <property type="project" value="UniProtKB-UniRule"/>
</dbReference>
<dbReference type="PROSITE" id="PS50165">
    <property type="entry name" value="UVRC"/>
    <property type="match status" value="1"/>
</dbReference>
<dbReference type="EMBL" id="QWLB01000018">
    <property type="protein sequence ID" value="RIH92508.1"/>
    <property type="molecule type" value="Genomic_DNA"/>
</dbReference>
<dbReference type="InterPro" id="IPR001943">
    <property type="entry name" value="UVR_dom"/>
</dbReference>
<keyword evidence="3 7" id="KW-0228">DNA excision</keyword>
<evidence type="ECO:0000259" key="10">
    <source>
        <dbReference type="PROSITE" id="PS50165"/>
    </source>
</evidence>
<dbReference type="InterPro" id="IPR036876">
    <property type="entry name" value="UVR_dom_sf"/>
</dbReference>
<evidence type="ECO:0000256" key="1">
    <source>
        <dbReference type="ARBA" id="ARBA00022490"/>
    </source>
</evidence>
<evidence type="ECO:0000256" key="6">
    <source>
        <dbReference type="ARBA" id="ARBA00023236"/>
    </source>
</evidence>
<evidence type="ECO:0000259" key="8">
    <source>
        <dbReference type="PROSITE" id="PS50151"/>
    </source>
</evidence>
<dbReference type="InterPro" id="IPR004791">
    <property type="entry name" value="UvrC"/>
</dbReference>
<dbReference type="FunFam" id="3.40.1440.10:FF:000001">
    <property type="entry name" value="UvrABC system protein C"/>
    <property type="match status" value="1"/>
</dbReference>
<dbReference type="GO" id="GO:0005737">
    <property type="term" value="C:cytoplasm"/>
    <property type="evidence" value="ECO:0007669"/>
    <property type="project" value="UniProtKB-SubCell"/>
</dbReference>
<dbReference type="Pfam" id="PF14520">
    <property type="entry name" value="HHH_5"/>
    <property type="match status" value="1"/>
</dbReference>
<evidence type="ECO:0000256" key="2">
    <source>
        <dbReference type="ARBA" id="ARBA00022763"/>
    </source>
</evidence>
<dbReference type="CDD" id="cd10434">
    <property type="entry name" value="GIY-YIG_UvrC_Cho"/>
    <property type="match status" value="1"/>
</dbReference>
<evidence type="ECO:0000256" key="3">
    <source>
        <dbReference type="ARBA" id="ARBA00022769"/>
    </source>
</evidence>
<keyword evidence="5 7" id="KW-0234">DNA repair</keyword>
<organism evidence="11 12">
    <name type="scientific">Meiothermus granaticius NBRC 107808</name>
    <dbReference type="NCBI Taxonomy" id="1227551"/>
    <lineage>
        <taxon>Bacteria</taxon>
        <taxon>Thermotogati</taxon>
        <taxon>Deinococcota</taxon>
        <taxon>Deinococci</taxon>
        <taxon>Thermales</taxon>
        <taxon>Thermaceae</taxon>
        <taxon>Meiothermus</taxon>
    </lineage>
</organism>
<dbReference type="Proteomes" id="UP000266178">
    <property type="component" value="Unassembled WGS sequence"/>
</dbReference>
<dbReference type="SMART" id="SM00465">
    <property type="entry name" value="GIYc"/>
    <property type="match status" value="1"/>
</dbReference>
<dbReference type="RefSeq" id="WP_119357031.1">
    <property type="nucleotide sequence ID" value="NZ_BJXM01000008.1"/>
</dbReference>
<dbReference type="InterPro" id="IPR050066">
    <property type="entry name" value="UvrABC_protein_C"/>
</dbReference>
<comment type="caution">
    <text evidence="11">The sequence shown here is derived from an EMBL/GenBank/DDBJ whole genome shotgun (WGS) entry which is preliminary data.</text>
</comment>
<keyword evidence="2 7" id="KW-0227">DNA damage</keyword>
<sequence>MQPQDLPPLPEQPGVYLWKTGETILYVGKAKSLKARVSSYFHAEGKSARVAHEADRLDFIVVRDEVEALLLEANLIKQYRPRYNVLMKDDKHYPFLKLTQEEWPMLLIVRRVQNDGARYWGPFPDGGAVRRIKRLVDRVFKLRKNSGIPFKKRRFPCLNYSMGRCFAPCVSKAEPDLYAQEVQKVADLLDGNVERLFEGLQAQMQEAARAQDFERAAEIRDQIAAVRSFFGTNQQAYDVELGDLDFIGFARAGDYAMLQHYQMRGGQMLGRISRFVEGVKEASDPELLEAFLRDYYLEATPLPPLVLLPFELEAEAAFSEFLSRKGRKVEVRVPQRGDKTRLVELAQSNAQTALEAELKLQERRGNHPGLKGLMDVLGLSRSPYRIEGYDISNLMGESAVGSITVFEGGRPKKAEYRRIKIKGLKGQPDDFFSMEQTVARRFSGSLAENLPIPDLLLIDGGLGQVRAAQKGLRAAGLEIPLVGLAKREETLILPDGQTIALPLTHPALQLLIYVRDETHNNGLQFHRKLRNAKTLKSIFDDIPGIGPARKKALLHHFSTLEELRAMSVEELARLPGLDRRSAQAVLKALNQAPVALGTPETQYP</sequence>
<dbReference type="InterPro" id="IPR038476">
    <property type="entry name" value="UvrC_RNase_H_dom_sf"/>
</dbReference>
<evidence type="ECO:0000256" key="4">
    <source>
        <dbReference type="ARBA" id="ARBA00022881"/>
    </source>
</evidence>
<dbReference type="Gene3D" id="4.10.860.10">
    <property type="entry name" value="UVR domain"/>
    <property type="match status" value="1"/>
</dbReference>
<evidence type="ECO:0000259" key="9">
    <source>
        <dbReference type="PROSITE" id="PS50164"/>
    </source>
</evidence>
<comment type="subunit">
    <text evidence="7">Interacts with UvrB in an incision complex.</text>
</comment>
<dbReference type="AlphaFoldDB" id="A0A399F8E7"/>
<dbReference type="HAMAP" id="MF_00203">
    <property type="entry name" value="UvrC"/>
    <property type="match status" value="1"/>
</dbReference>
<comment type="subcellular location">
    <subcellularLocation>
        <location evidence="7">Cytoplasm</location>
    </subcellularLocation>
</comment>
<dbReference type="GO" id="GO:0003677">
    <property type="term" value="F:DNA binding"/>
    <property type="evidence" value="ECO:0007669"/>
    <property type="project" value="UniProtKB-UniRule"/>
</dbReference>
<name>A0A399F8E7_9DEIN</name>
<dbReference type="Pfam" id="PF22920">
    <property type="entry name" value="UvrC_RNaseH"/>
    <property type="match status" value="1"/>
</dbReference>
<dbReference type="GO" id="GO:0009380">
    <property type="term" value="C:excinuclease repair complex"/>
    <property type="evidence" value="ECO:0007669"/>
    <property type="project" value="InterPro"/>
</dbReference>
<dbReference type="InterPro" id="IPR035901">
    <property type="entry name" value="GIY-YIG_endonuc_sf"/>
</dbReference>
<dbReference type="Pfam" id="PF02151">
    <property type="entry name" value="UVR"/>
    <property type="match status" value="1"/>
</dbReference>
<dbReference type="FunFam" id="3.30.420.340:FF:000004">
    <property type="entry name" value="UvrABC system protein C"/>
    <property type="match status" value="1"/>
</dbReference>
<evidence type="ECO:0000256" key="7">
    <source>
        <dbReference type="HAMAP-Rule" id="MF_00203"/>
    </source>
</evidence>
<dbReference type="SUPFAM" id="SSF47781">
    <property type="entry name" value="RuvA domain 2-like"/>
    <property type="match status" value="1"/>
</dbReference>
<dbReference type="PROSITE" id="PS50164">
    <property type="entry name" value="GIY_YIG"/>
    <property type="match status" value="1"/>
</dbReference>
<reference evidence="11 12" key="1">
    <citation type="submission" date="2018-08" db="EMBL/GenBank/DDBJ databases">
        <title>Meiothermus granaticius genome AF-68 sequencing project.</title>
        <authorList>
            <person name="Da Costa M.S."/>
            <person name="Albuquerque L."/>
            <person name="Raposo P."/>
            <person name="Froufe H.J.C."/>
            <person name="Barroso C.S."/>
            <person name="Egas C."/>
        </authorList>
    </citation>
    <scope>NUCLEOTIDE SEQUENCE [LARGE SCALE GENOMIC DNA]</scope>
    <source>
        <strain evidence="11 12">AF-68</strain>
    </source>
</reference>
<dbReference type="PANTHER" id="PTHR30562:SF1">
    <property type="entry name" value="UVRABC SYSTEM PROTEIN C"/>
    <property type="match status" value="1"/>
</dbReference>
<keyword evidence="6 7" id="KW-0742">SOS response</keyword>
<protein>
    <recommendedName>
        <fullName evidence="7">UvrABC system protein C</fullName>
        <shortName evidence="7">Protein UvrC</shortName>
    </recommendedName>
    <alternativeName>
        <fullName evidence="7">Excinuclease ABC subunit C</fullName>
    </alternativeName>
</protein>
<feature type="domain" description="GIY-YIG" evidence="9">
    <location>
        <begin position="11"/>
        <end position="85"/>
    </location>
</feature>
<dbReference type="GO" id="GO:0009381">
    <property type="term" value="F:excinuclease ABC activity"/>
    <property type="evidence" value="ECO:0007669"/>
    <property type="project" value="UniProtKB-UniRule"/>
</dbReference>
<dbReference type="PROSITE" id="PS50151">
    <property type="entry name" value="UVR"/>
    <property type="match status" value="1"/>
</dbReference>
<keyword evidence="1 7" id="KW-0963">Cytoplasm</keyword>
<dbReference type="GO" id="GO:0009432">
    <property type="term" value="P:SOS response"/>
    <property type="evidence" value="ECO:0007669"/>
    <property type="project" value="UniProtKB-UniRule"/>
</dbReference>
<dbReference type="InterPro" id="IPR000305">
    <property type="entry name" value="GIY-YIG_endonuc"/>
</dbReference>
<dbReference type="OrthoDB" id="9804933at2"/>
<keyword evidence="4 7" id="KW-0267">Excision nuclease</keyword>
<dbReference type="Gene3D" id="3.30.420.340">
    <property type="entry name" value="UvrC, RNAse H endonuclease domain"/>
    <property type="match status" value="1"/>
</dbReference>
<comment type="function">
    <text evidence="7">The UvrABC repair system catalyzes the recognition and processing of DNA lesions. UvrC both incises the 5' and 3' sides of the lesion. The N-terminal half is responsible for the 3' incision and the C-terminal half is responsible for the 5' incision.</text>
</comment>
<evidence type="ECO:0000256" key="5">
    <source>
        <dbReference type="ARBA" id="ARBA00023204"/>
    </source>
</evidence>